<name>A0A4Q0A169_9FUNG</name>
<dbReference type="GO" id="GO:0005743">
    <property type="term" value="C:mitochondrial inner membrane"/>
    <property type="evidence" value="ECO:0007669"/>
    <property type="project" value="UniProtKB-SubCell"/>
</dbReference>
<dbReference type="PRINTS" id="PR00926">
    <property type="entry name" value="MITOCARRIER"/>
</dbReference>
<evidence type="ECO:0000256" key="10">
    <source>
        <dbReference type="PROSITE-ProRule" id="PRU00282"/>
    </source>
</evidence>
<proteinExistence type="inferred from homology"/>
<gene>
    <name evidence="13" type="ORF">BJ085DRAFT_17452</name>
</gene>
<evidence type="ECO:0000256" key="2">
    <source>
        <dbReference type="ARBA" id="ARBA00006375"/>
    </source>
</evidence>
<feature type="transmembrane region" description="Helical" evidence="12">
    <location>
        <begin position="185"/>
        <end position="207"/>
    </location>
</feature>
<dbReference type="InterPro" id="IPR018108">
    <property type="entry name" value="MCP_transmembrane"/>
</dbReference>
<feature type="transmembrane region" description="Helical" evidence="12">
    <location>
        <begin position="249"/>
        <end position="268"/>
    </location>
</feature>
<dbReference type="Pfam" id="PF00153">
    <property type="entry name" value="Mito_carr"/>
    <property type="match status" value="3"/>
</dbReference>
<evidence type="ECO:0000256" key="7">
    <source>
        <dbReference type="ARBA" id="ARBA00022989"/>
    </source>
</evidence>
<dbReference type="STRING" id="215637.A0A4Q0A169"/>
<dbReference type="PROSITE" id="PS50920">
    <property type="entry name" value="SOLCAR"/>
    <property type="match status" value="3"/>
</dbReference>
<evidence type="ECO:0000256" key="6">
    <source>
        <dbReference type="ARBA" id="ARBA00022792"/>
    </source>
</evidence>
<dbReference type="OrthoDB" id="270584at2759"/>
<keyword evidence="8" id="KW-0496">Mitochondrion</keyword>
<evidence type="ECO:0000256" key="9">
    <source>
        <dbReference type="ARBA" id="ARBA00023136"/>
    </source>
</evidence>
<protein>
    <submittedName>
        <fullName evidence="13">Mitochondrial carrier domain-containing protein</fullName>
    </submittedName>
</protein>
<feature type="repeat" description="Solcar" evidence="10">
    <location>
        <begin position="19"/>
        <end position="110"/>
    </location>
</feature>
<keyword evidence="6" id="KW-0999">Mitochondrion inner membrane</keyword>
<keyword evidence="14" id="KW-1185">Reference proteome</keyword>
<keyword evidence="3 11" id="KW-0813">Transport</keyword>
<reference evidence="14" key="1">
    <citation type="journal article" date="2018" name="Nat. Microbiol.">
        <title>Leveraging single-cell genomics to expand the fungal tree of life.</title>
        <authorList>
            <person name="Ahrendt S.R."/>
            <person name="Quandt C.A."/>
            <person name="Ciobanu D."/>
            <person name="Clum A."/>
            <person name="Salamov A."/>
            <person name="Andreopoulos B."/>
            <person name="Cheng J.F."/>
            <person name="Woyke T."/>
            <person name="Pelin A."/>
            <person name="Henrissat B."/>
            <person name="Reynolds N.K."/>
            <person name="Benny G.L."/>
            <person name="Smith M.E."/>
            <person name="James T.Y."/>
            <person name="Grigoriev I.V."/>
        </authorList>
    </citation>
    <scope>NUCLEOTIDE SEQUENCE [LARGE SCALE GENOMIC DNA]</scope>
    <source>
        <strain evidence="14">RSA 468</strain>
    </source>
</reference>
<dbReference type="AlphaFoldDB" id="A0A4Q0A169"/>
<sequence>MVDSQAVKATSEEHREHRLYALKTFIAGGVAGCAGKTVVAPLDRVKILFQANQPQFQKYAGSMTGVVRAGREIVATQGVSGLYRGHSMSLLRIFPYAAIKFMAYEQIRLILMPTASHETDIRTALAGSLAGVSSVIVTYPLELIRVRMAYDTTQGVRNKVLKTLRAIYGESGYKSTLFRHPIRNFYSGFGFTIMGMMPYAGVSFYTYESLYQACVKRFPELTVIKRPQDLANAGASSNSKKKRKRGPRLNWWSELLIGGTAGIIGQTISYPFEVTRRWIQVAGVRNPGSKPKPMQIIGEIMATKGIRGFYVGLSIGYIKVAPMSAVAFYVYERMKYLLKVE</sequence>
<keyword evidence="9 10" id="KW-0472">Membrane</keyword>
<keyword evidence="7 12" id="KW-1133">Transmembrane helix</keyword>
<dbReference type="InterPro" id="IPR023395">
    <property type="entry name" value="MCP_dom_sf"/>
</dbReference>
<evidence type="ECO:0000313" key="13">
    <source>
        <dbReference type="EMBL" id="RKP39805.1"/>
    </source>
</evidence>
<evidence type="ECO:0000256" key="3">
    <source>
        <dbReference type="ARBA" id="ARBA00022448"/>
    </source>
</evidence>
<feature type="transmembrane region" description="Helical" evidence="12">
    <location>
        <begin position="309"/>
        <end position="331"/>
    </location>
</feature>
<keyword evidence="5" id="KW-0677">Repeat</keyword>
<dbReference type="EMBL" id="ML002243">
    <property type="protein sequence ID" value="RKP39805.1"/>
    <property type="molecule type" value="Genomic_DNA"/>
</dbReference>
<comment type="similarity">
    <text evidence="2 11">Belongs to the mitochondrial carrier (TC 2.A.29) family.</text>
</comment>
<evidence type="ECO:0000256" key="5">
    <source>
        <dbReference type="ARBA" id="ARBA00022737"/>
    </source>
</evidence>
<dbReference type="PANTHER" id="PTHR24089">
    <property type="entry name" value="SOLUTE CARRIER FAMILY 25"/>
    <property type="match status" value="1"/>
</dbReference>
<accession>A0A4Q0A169</accession>
<dbReference type="InterPro" id="IPR002167">
    <property type="entry name" value="GDC-like"/>
</dbReference>
<dbReference type="SUPFAM" id="SSF103506">
    <property type="entry name" value="Mitochondrial carrier"/>
    <property type="match status" value="1"/>
</dbReference>
<dbReference type="PRINTS" id="PR00928">
    <property type="entry name" value="GRAVESDC"/>
</dbReference>
<evidence type="ECO:0000313" key="14">
    <source>
        <dbReference type="Proteomes" id="UP000268162"/>
    </source>
</evidence>
<evidence type="ECO:0000256" key="12">
    <source>
        <dbReference type="SAM" id="Phobius"/>
    </source>
</evidence>
<feature type="repeat" description="Solcar" evidence="10">
    <location>
        <begin position="249"/>
        <end position="337"/>
    </location>
</feature>
<evidence type="ECO:0000256" key="11">
    <source>
        <dbReference type="RuleBase" id="RU000488"/>
    </source>
</evidence>
<evidence type="ECO:0000256" key="8">
    <source>
        <dbReference type="ARBA" id="ARBA00023128"/>
    </source>
</evidence>
<organism evidence="13 14">
    <name type="scientific">Dimargaris cristalligena</name>
    <dbReference type="NCBI Taxonomy" id="215637"/>
    <lineage>
        <taxon>Eukaryota</taxon>
        <taxon>Fungi</taxon>
        <taxon>Fungi incertae sedis</taxon>
        <taxon>Zoopagomycota</taxon>
        <taxon>Kickxellomycotina</taxon>
        <taxon>Dimargaritomycetes</taxon>
        <taxon>Dimargaritales</taxon>
        <taxon>Dimargaritaceae</taxon>
        <taxon>Dimargaris</taxon>
    </lineage>
</organism>
<keyword evidence="4 10" id="KW-0812">Transmembrane</keyword>
<comment type="subcellular location">
    <subcellularLocation>
        <location evidence="1">Mitochondrion inner membrane</location>
        <topology evidence="1">Multi-pass membrane protein</topology>
    </subcellularLocation>
</comment>
<dbReference type="Proteomes" id="UP000268162">
    <property type="component" value="Unassembled WGS sequence"/>
</dbReference>
<evidence type="ECO:0000256" key="1">
    <source>
        <dbReference type="ARBA" id="ARBA00004448"/>
    </source>
</evidence>
<evidence type="ECO:0000256" key="4">
    <source>
        <dbReference type="ARBA" id="ARBA00022692"/>
    </source>
</evidence>
<dbReference type="Gene3D" id="1.50.40.10">
    <property type="entry name" value="Mitochondrial carrier domain"/>
    <property type="match status" value="1"/>
</dbReference>
<dbReference type="InterPro" id="IPR002067">
    <property type="entry name" value="MCP"/>
</dbReference>
<feature type="repeat" description="Solcar" evidence="10">
    <location>
        <begin position="118"/>
        <end position="213"/>
    </location>
</feature>
<dbReference type="GO" id="GO:0055085">
    <property type="term" value="P:transmembrane transport"/>
    <property type="evidence" value="ECO:0007669"/>
    <property type="project" value="InterPro"/>
</dbReference>